<evidence type="ECO:0000313" key="1">
    <source>
        <dbReference type="Ensembl" id="ENSCINP00000031226.1"/>
    </source>
</evidence>
<dbReference type="Proteomes" id="UP000008144">
    <property type="component" value="Unassembled WGS sequence"/>
</dbReference>
<proteinExistence type="predicted"/>
<accession>H2XNJ3</accession>
<dbReference type="HOGENOM" id="CLU_3086492_0_0_1"/>
<organism evidence="1 2">
    <name type="scientific">Ciona intestinalis</name>
    <name type="common">Transparent sea squirt</name>
    <name type="synonym">Ascidia intestinalis</name>
    <dbReference type="NCBI Taxonomy" id="7719"/>
    <lineage>
        <taxon>Eukaryota</taxon>
        <taxon>Metazoa</taxon>
        <taxon>Chordata</taxon>
        <taxon>Tunicata</taxon>
        <taxon>Ascidiacea</taxon>
        <taxon>Phlebobranchia</taxon>
        <taxon>Cionidae</taxon>
        <taxon>Ciona</taxon>
    </lineage>
</organism>
<reference evidence="2" key="1">
    <citation type="journal article" date="2002" name="Science">
        <title>The draft genome of Ciona intestinalis: insights into chordate and vertebrate origins.</title>
        <authorList>
            <person name="Dehal P."/>
            <person name="Satou Y."/>
            <person name="Campbell R.K."/>
            <person name="Chapman J."/>
            <person name="Degnan B."/>
            <person name="De Tomaso A."/>
            <person name="Davidson B."/>
            <person name="Di Gregorio A."/>
            <person name="Gelpke M."/>
            <person name="Goodstein D.M."/>
            <person name="Harafuji N."/>
            <person name="Hastings K.E."/>
            <person name="Ho I."/>
            <person name="Hotta K."/>
            <person name="Huang W."/>
            <person name="Kawashima T."/>
            <person name="Lemaire P."/>
            <person name="Martinez D."/>
            <person name="Meinertzhagen I.A."/>
            <person name="Necula S."/>
            <person name="Nonaka M."/>
            <person name="Putnam N."/>
            <person name="Rash S."/>
            <person name="Saiga H."/>
            <person name="Satake M."/>
            <person name="Terry A."/>
            <person name="Yamada L."/>
            <person name="Wang H.G."/>
            <person name="Awazu S."/>
            <person name="Azumi K."/>
            <person name="Boore J."/>
            <person name="Branno M."/>
            <person name="Chin-Bow S."/>
            <person name="DeSantis R."/>
            <person name="Doyle S."/>
            <person name="Francino P."/>
            <person name="Keys D.N."/>
            <person name="Haga S."/>
            <person name="Hayashi H."/>
            <person name="Hino K."/>
            <person name="Imai K.S."/>
            <person name="Inaba K."/>
            <person name="Kano S."/>
            <person name="Kobayashi K."/>
            <person name="Kobayashi M."/>
            <person name="Lee B.I."/>
            <person name="Makabe K.W."/>
            <person name="Manohar C."/>
            <person name="Matassi G."/>
            <person name="Medina M."/>
            <person name="Mochizuki Y."/>
            <person name="Mount S."/>
            <person name="Morishita T."/>
            <person name="Miura S."/>
            <person name="Nakayama A."/>
            <person name="Nishizaka S."/>
            <person name="Nomoto H."/>
            <person name="Ohta F."/>
            <person name="Oishi K."/>
            <person name="Rigoutsos I."/>
            <person name="Sano M."/>
            <person name="Sasaki A."/>
            <person name="Sasakura Y."/>
            <person name="Shoguchi E."/>
            <person name="Shin-i T."/>
            <person name="Spagnuolo A."/>
            <person name="Stainier D."/>
            <person name="Suzuki M.M."/>
            <person name="Tassy O."/>
            <person name="Takatori N."/>
            <person name="Tokuoka M."/>
            <person name="Yagi K."/>
            <person name="Yoshizaki F."/>
            <person name="Wada S."/>
            <person name="Zhang C."/>
            <person name="Hyatt P.D."/>
            <person name="Larimer F."/>
            <person name="Detter C."/>
            <person name="Doggett N."/>
            <person name="Glavina T."/>
            <person name="Hawkins T."/>
            <person name="Richardson P."/>
            <person name="Lucas S."/>
            <person name="Kohara Y."/>
            <person name="Levine M."/>
            <person name="Satoh N."/>
            <person name="Rokhsar D.S."/>
        </authorList>
    </citation>
    <scope>NUCLEOTIDE SEQUENCE [LARGE SCALE GENOMIC DNA]</scope>
</reference>
<dbReference type="Ensembl" id="ENSCINT00000035706.1">
    <property type="protein sequence ID" value="ENSCINP00000031226.1"/>
    <property type="gene ID" value="ENSCING00000023931.1"/>
</dbReference>
<dbReference type="AlphaFoldDB" id="H2XNJ3"/>
<dbReference type="InParanoid" id="H2XNJ3"/>
<protein>
    <submittedName>
        <fullName evidence="1">Uncharacterized protein</fullName>
    </submittedName>
</protein>
<sequence length="52" mass="6185">MTPSRNNNARRRAWSSWDFRQLDDEILEYALGKSIASRNADHVMLELFNMEQ</sequence>
<evidence type="ECO:0000313" key="2">
    <source>
        <dbReference type="Proteomes" id="UP000008144"/>
    </source>
</evidence>
<reference evidence="1" key="2">
    <citation type="submission" date="2025-08" db="UniProtKB">
        <authorList>
            <consortium name="Ensembl"/>
        </authorList>
    </citation>
    <scope>IDENTIFICATION</scope>
</reference>
<reference evidence="1" key="3">
    <citation type="submission" date="2025-09" db="UniProtKB">
        <authorList>
            <consortium name="Ensembl"/>
        </authorList>
    </citation>
    <scope>IDENTIFICATION</scope>
</reference>
<keyword evidence="2" id="KW-1185">Reference proteome</keyword>
<name>H2XNJ3_CIOIN</name>